<feature type="chain" id="PRO_5035439760" evidence="1">
    <location>
        <begin position="24"/>
        <end position="156"/>
    </location>
</feature>
<accession>A0A8K0KR60</accession>
<name>A0A8K0KR60_LADFU</name>
<proteinExistence type="predicted"/>
<keyword evidence="3" id="KW-1185">Reference proteome</keyword>
<evidence type="ECO:0000313" key="2">
    <source>
        <dbReference type="EMBL" id="KAG8240046.1"/>
    </source>
</evidence>
<organism evidence="2 3">
    <name type="scientific">Ladona fulva</name>
    <name type="common">Scarce chaser dragonfly</name>
    <name type="synonym">Libellula fulva</name>
    <dbReference type="NCBI Taxonomy" id="123851"/>
    <lineage>
        <taxon>Eukaryota</taxon>
        <taxon>Metazoa</taxon>
        <taxon>Ecdysozoa</taxon>
        <taxon>Arthropoda</taxon>
        <taxon>Hexapoda</taxon>
        <taxon>Insecta</taxon>
        <taxon>Pterygota</taxon>
        <taxon>Palaeoptera</taxon>
        <taxon>Odonata</taxon>
        <taxon>Epiprocta</taxon>
        <taxon>Anisoptera</taxon>
        <taxon>Libelluloidea</taxon>
        <taxon>Libellulidae</taxon>
        <taxon>Ladona</taxon>
    </lineage>
</organism>
<comment type="caution">
    <text evidence="2">The sequence shown here is derived from an EMBL/GenBank/DDBJ whole genome shotgun (WGS) entry which is preliminary data.</text>
</comment>
<dbReference type="Proteomes" id="UP000792457">
    <property type="component" value="Unassembled WGS sequence"/>
</dbReference>
<dbReference type="AlphaFoldDB" id="A0A8K0KR60"/>
<keyword evidence="1" id="KW-0732">Signal</keyword>
<dbReference type="EMBL" id="KZ310867">
    <property type="protein sequence ID" value="KAG8240046.1"/>
    <property type="molecule type" value="Genomic_DNA"/>
</dbReference>
<evidence type="ECO:0000313" key="3">
    <source>
        <dbReference type="Proteomes" id="UP000792457"/>
    </source>
</evidence>
<protein>
    <submittedName>
        <fullName evidence="2">Uncharacterized protein</fullName>
    </submittedName>
</protein>
<evidence type="ECO:0000256" key="1">
    <source>
        <dbReference type="SAM" id="SignalP"/>
    </source>
</evidence>
<feature type="signal peptide" evidence="1">
    <location>
        <begin position="1"/>
        <end position="23"/>
    </location>
</feature>
<reference evidence="2" key="2">
    <citation type="submission" date="2017-10" db="EMBL/GenBank/DDBJ databases">
        <title>Ladona fulva Genome sequencing and assembly.</title>
        <authorList>
            <person name="Murali S."/>
            <person name="Richards S."/>
            <person name="Bandaranaike D."/>
            <person name="Bellair M."/>
            <person name="Blankenburg K."/>
            <person name="Chao H."/>
            <person name="Dinh H."/>
            <person name="Doddapaneni H."/>
            <person name="Dugan-Rocha S."/>
            <person name="Elkadiri S."/>
            <person name="Gnanaolivu R."/>
            <person name="Hernandez B."/>
            <person name="Skinner E."/>
            <person name="Javaid M."/>
            <person name="Lee S."/>
            <person name="Li M."/>
            <person name="Ming W."/>
            <person name="Munidasa M."/>
            <person name="Muniz J."/>
            <person name="Nguyen L."/>
            <person name="Hughes D."/>
            <person name="Osuji N."/>
            <person name="Pu L.-L."/>
            <person name="Puazo M."/>
            <person name="Qu C."/>
            <person name="Quiroz J."/>
            <person name="Raj R."/>
            <person name="Weissenberger G."/>
            <person name="Xin Y."/>
            <person name="Zou X."/>
            <person name="Han Y."/>
            <person name="Worley K."/>
            <person name="Muzny D."/>
            <person name="Gibbs R."/>
        </authorList>
    </citation>
    <scope>NUCLEOTIDE SEQUENCE</scope>
    <source>
        <strain evidence="2">Sampled in the wild</strain>
    </source>
</reference>
<gene>
    <name evidence="2" type="ORF">J437_LFUL016901</name>
</gene>
<reference evidence="2" key="1">
    <citation type="submission" date="2013-04" db="EMBL/GenBank/DDBJ databases">
        <authorList>
            <person name="Qu J."/>
            <person name="Murali S.C."/>
            <person name="Bandaranaike D."/>
            <person name="Bellair M."/>
            <person name="Blankenburg K."/>
            <person name="Chao H."/>
            <person name="Dinh H."/>
            <person name="Doddapaneni H."/>
            <person name="Downs B."/>
            <person name="Dugan-Rocha S."/>
            <person name="Elkadiri S."/>
            <person name="Gnanaolivu R.D."/>
            <person name="Hernandez B."/>
            <person name="Javaid M."/>
            <person name="Jayaseelan J.C."/>
            <person name="Lee S."/>
            <person name="Li M."/>
            <person name="Ming W."/>
            <person name="Munidasa M."/>
            <person name="Muniz J."/>
            <person name="Nguyen L."/>
            <person name="Ongeri F."/>
            <person name="Osuji N."/>
            <person name="Pu L.-L."/>
            <person name="Puazo M."/>
            <person name="Qu C."/>
            <person name="Quiroz J."/>
            <person name="Raj R."/>
            <person name="Weissenberger G."/>
            <person name="Xin Y."/>
            <person name="Zou X."/>
            <person name="Han Y."/>
            <person name="Richards S."/>
            <person name="Worley K."/>
            <person name="Muzny D."/>
            <person name="Gibbs R."/>
        </authorList>
    </citation>
    <scope>NUCLEOTIDE SEQUENCE</scope>
    <source>
        <strain evidence="2">Sampled in the wild</strain>
    </source>
</reference>
<sequence>MRSSVWGGPWTCLHVLSVSGGWAVPHHPPSSLWGRESRGRRPDVCTTCALANRTNSTARVTMGVLVNEDPWIPPPPKKKWIRHYLSGEIPKDFGAFTSASPPPAPTTPPTSPILREDAAAGSSQTAAAQELRRRVGCVCKRFLNPASKVDSIHFIV</sequence>